<dbReference type="Pfam" id="PF12697">
    <property type="entry name" value="Abhydrolase_6"/>
    <property type="match status" value="1"/>
</dbReference>
<reference evidence="2" key="1">
    <citation type="submission" date="2024-07" db="EMBL/GenBank/DDBJ databases">
        <authorList>
            <person name="Yu S.T."/>
        </authorList>
    </citation>
    <scope>NUCLEOTIDE SEQUENCE</scope>
    <source>
        <strain evidence="2">R39</strain>
    </source>
</reference>
<protein>
    <submittedName>
        <fullName evidence="2">Alpha/beta hydrolase</fullName>
    </submittedName>
</protein>
<proteinExistence type="predicted"/>
<dbReference type="AlphaFoldDB" id="A0AB39QLU7"/>
<accession>A0AB39QLU7</accession>
<sequence length="324" mass="35166">MTPKNTNNMNRYPIRKGLTVETVTSKEHVVIELDGMRLSGRYAAPAGPPRALIVALHGGSVTSAIYDETIPGEAPFLDIAAQLGFATLALDRPGYGAAAALDPTDAAFDRQVPVLRAAVERAWERYGAGSTGLFLTGNSIGGMLALCLAATTPEVPLLGVATHAAGLQWIPGFVEWLQTAMSEARASVVDPRGRSTAVYGPDWSWERTVLAHLEATSAPAPVMELRDALTWPERLRRIAPGIPVPVLMTIAEYDDRWSSAPEVLEELRKLFTAAPFVDVRRQRFAGHQLTASFVARGYYLRELAFFEECRVAAHTAAERRSVEG</sequence>
<feature type="domain" description="AB hydrolase-1" evidence="1">
    <location>
        <begin position="53"/>
        <end position="270"/>
    </location>
</feature>
<dbReference type="RefSeq" id="WP_369222390.1">
    <property type="nucleotide sequence ID" value="NZ_CP163441.1"/>
</dbReference>
<evidence type="ECO:0000313" key="2">
    <source>
        <dbReference type="EMBL" id="XDQ43218.1"/>
    </source>
</evidence>
<dbReference type="GO" id="GO:0016787">
    <property type="term" value="F:hydrolase activity"/>
    <property type="evidence" value="ECO:0007669"/>
    <property type="project" value="UniProtKB-KW"/>
</dbReference>
<dbReference type="InterPro" id="IPR000073">
    <property type="entry name" value="AB_hydrolase_1"/>
</dbReference>
<evidence type="ECO:0000259" key="1">
    <source>
        <dbReference type="Pfam" id="PF12697"/>
    </source>
</evidence>
<dbReference type="InterPro" id="IPR029058">
    <property type="entry name" value="AB_hydrolase_fold"/>
</dbReference>
<organism evidence="2">
    <name type="scientific">Streptomyces sp. R39</name>
    <dbReference type="NCBI Taxonomy" id="3238631"/>
    <lineage>
        <taxon>Bacteria</taxon>
        <taxon>Bacillati</taxon>
        <taxon>Actinomycetota</taxon>
        <taxon>Actinomycetes</taxon>
        <taxon>Kitasatosporales</taxon>
        <taxon>Streptomycetaceae</taxon>
        <taxon>Streptomyces</taxon>
    </lineage>
</organism>
<dbReference type="Gene3D" id="3.40.50.1820">
    <property type="entry name" value="alpha/beta hydrolase"/>
    <property type="match status" value="1"/>
</dbReference>
<dbReference type="SUPFAM" id="SSF53474">
    <property type="entry name" value="alpha/beta-Hydrolases"/>
    <property type="match status" value="1"/>
</dbReference>
<dbReference type="EMBL" id="CP163441">
    <property type="protein sequence ID" value="XDQ43218.1"/>
    <property type="molecule type" value="Genomic_DNA"/>
</dbReference>
<name>A0AB39QLU7_9ACTN</name>
<gene>
    <name evidence="2" type="ORF">AB5J52_13635</name>
</gene>
<keyword evidence="2" id="KW-0378">Hydrolase</keyword>